<keyword evidence="1" id="KW-0175">Coiled coil</keyword>
<comment type="subcellular location">
    <subcellularLocation>
        <location evidence="2">Cell projection</location>
        <location evidence="2">Bleb</location>
    </subcellularLocation>
</comment>
<dbReference type="CDD" id="cd01263">
    <property type="entry name" value="PH_anillin"/>
    <property type="match status" value="1"/>
</dbReference>
<reference evidence="7" key="1">
    <citation type="submission" date="2003-08" db="EMBL/GenBank/DDBJ databases">
        <authorList>
            <person name="Birren B."/>
            <person name="Nusbaum C."/>
            <person name="Abebe A."/>
            <person name="Abouelleil A."/>
            <person name="Adekoya E."/>
            <person name="Ait-zahra M."/>
            <person name="Allen N."/>
            <person name="Allen T."/>
            <person name="An P."/>
            <person name="Anderson M."/>
            <person name="Anderson S."/>
            <person name="Arachchi H."/>
            <person name="Armbruster J."/>
            <person name="Bachantsang P."/>
            <person name="Baldwin J."/>
            <person name="Barry A."/>
            <person name="Bayul T."/>
            <person name="Blitshsteyn B."/>
            <person name="Bloom T."/>
            <person name="Blye J."/>
            <person name="Boguslavskiy L."/>
            <person name="Borowsky M."/>
            <person name="Boukhgalter B."/>
            <person name="Brunache A."/>
            <person name="Butler J."/>
            <person name="Calixte N."/>
            <person name="Calvo S."/>
            <person name="Camarata J."/>
            <person name="Campo K."/>
            <person name="Chang J."/>
            <person name="Cheshatsang Y."/>
            <person name="Citroen M."/>
            <person name="Collymore A."/>
            <person name="Considine T."/>
            <person name="Cook A."/>
            <person name="Cooke P."/>
            <person name="Corum B."/>
            <person name="Cuomo C."/>
            <person name="David R."/>
            <person name="Dawoe T."/>
            <person name="Degray S."/>
            <person name="Dodge S."/>
            <person name="Dooley K."/>
            <person name="Dorje P."/>
            <person name="Dorjee K."/>
            <person name="Dorris L."/>
            <person name="Duffey N."/>
            <person name="Dupes A."/>
            <person name="Elkins T."/>
            <person name="Engels R."/>
            <person name="Erickson J."/>
            <person name="Farina A."/>
            <person name="Faro S."/>
            <person name="Ferreira P."/>
            <person name="Fischer H."/>
            <person name="Fitzgerald M."/>
            <person name="Foley K."/>
            <person name="Gage D."/>
            <person name="Galagan J."/>
            <person name="Gearin G."/>
            <person name="Gnerre S."/>
            <person name="Gnirke A."/>
            <person name="Goyette A."/>
            <person name="Graham J."/>
            <person name="Grandbois E."/>
            <person name="Gyaltsen K."/>
            <person name="Hafez N."/>
            <person name="Hagopian D."/>
            <person name="Hagos B."/>
            <person name="Hall J."/>
            <person name="Hatcher B."/>
            <person name="Heller A."/>
            <person name="Higgins H."/>
            <person name="Honan T."/>
            <person name="Horn A."/>
            <person name="Houde N."/>
            <person name="Hughes L."/>
            <person name="Hulme W."/>
            <person name="Husby E."/>
            <person name="Iliev I."/>
            <person name="Jaffe D."/>
            <person name="Jones C."/>
            <person name="Kamal M."/>
            <person name="Kamat A."/>
            <person name="Kamvysselis M."/>
            <person name="Karlsson E."/>
            <person name="Kells C."/>
            <person name="Kieu A."/>
            <person name="Kisner P."/>
            <person name="Kodira C."/>
            <person name="Kulbokas E."/>
            <person name="Labutti K."/>
            <person name="Lama D."/>
            <person name="Landers T."/>
            <person name="Leger J."/>
            <person name="Levine S."/>
            <person name="Lewis D."/>
            <person name="Lewis T."/>
            <person name="Lindblad-toh K."/>
            <person name="Liu X."/>
            <person name="Lokyitsang T."/>
            <person name="Lokyitsang Y."/>
            <person name="Lucien O."/>
            <person name="Lui A."/>
            <person name="Ma L.J."/>
            <person name="Mabbitt R."/>
            <person name="Macdonald J."/>
            <person name="Maclean C."/>
            <person name="Major J."/>
            <person name="Manning J."/>
            <person name="Marabella R."/>
            <person name="Maru K."/>
            <person name="Matthews C."/>
            <person name="Mauceli E."/>
            <person name="Mccarthy M."/>
            <person name="Mcdonough S."/>
            <person name="Mcghee T."/>
            <person name="Meldrim J."/>
            <person name="Meneus L."/>
            <person name="Mesirov J."/>
            <person name="Mihalev A."/>
            <person name="Mihova T."/>
            <person name="Mikkelsen T."/>
            <person name="Mlenga V."/>
            <person name="Moru K."/>
            <person name="Mozes J."/>
            <person name="Mulrain L."/>
            <person name="Munson G."/>
            <person name="Naylor J."/>
            <person name="Newes C."/>
            <person name="Nguyen C."/>
            <person name="Nguyen N."/>
            <person name="Nguyen T."/>
            <person name="Nicol R."/>
            <person name="Nielsen C."/>
            <person name="Nizzari M."/>
            <person name="Norbu C."/>
            <person name="Norbu N."/>
            <person name="O'donnell P."/>
            <person name="Okoawo O."/>
            <person name="O'leary S."/>
            <person name="Omotosho B."/>
            <person name="O'neill K."/>
            <person name="Osman S."/>
            <person name="Parker S."/>
            <person name="Perrin D."/>
            <person name="Phunkhang P."/>
            <person name="Piqani B."/>
            <person name="Purcell S."/>
            <person name="Rachupka T."/>
            <person name="Ramasamy U."/>
            <person name="Rameau R."/>
            <person name="Ray V."/>
            <person name="Raymond C."/>
            <person name="Retta R."/>
            <person name="Richardson S."/>
            <person name="Rise C."/>
            <person name="Rodriguez J."/>
            <person name="Rogers J."/>
            <person name="Rogov P."/>
            <person name="Rutman M."/>
            <person name="Schupbach R."/>
            <person name="Seaman C."/>
            <person name="Settipalli S."/>
            <person name="Sharpe T."/>
            <person name="Sheridan J."/>
            <person name="Sherpa N."/>
            <person name="Shi J."/>
            <person name="Smirnov S."/>
            <person name="Smith C."/>
            <person name="Sougnez C."/>
            <person name="Spencer B."/>
            <person name="Stalker J."/>
            <person name="Stange-thomann N."/>
            <person name="Stavropoulos S."/>
            <person name="Stetson K."/>
            <person name="Stone C."/>
            <person name="Stone S."/>
            <person name="Stubbs M."/>
            <person name="Talamas J."/>
            <person name="Tchuinga P."/>
            <person name="Tenzing P."/>
            <person name="Tesfaye S."/>
            <person name="Theodore J."/>
            <person name="Thoulutsang Y."/>
            <person name="Topham K."/>
            <person name="Towey S."/>
            <person name="Tsamla T."/>
            <person name="Tsomo N."/>
            <person name="Vallee D."/>
            <person name="Vassiliev H."/>
            <person name="Venkataraman V."/>
            <person name="Vinson J."/>
            <person name="Vo A."/>
            <person name="Wade C."/>
            <person name="Wang S."/>
            <person name="Wangchuk T."/>
            <person name="Wangdi T."/>
            <person name="Whittaker C."/>
            <person name="Wilkinson J."/>
            <person name="Wu Y."/>
            <person name="Wyman D."/>
            <person name="Yadav S."/>
            <person name="Yang S."/>
            <person name="Yang X."/>
            <person name="Yeager S."/>
            <person name="Yee E."/>
            <person name="Young G."/>
            <person name="Zainoun J."/>
            <person name="Zembeck L."/>
            <person name="Zimmer A."/>
            <person name="Zody M."/>
            <person name="Lander E."/>
        </authorList>
    </citation>
    <scope>NUCLEOTIDE SEQUENCE [LARGE SCALE GENOMIC DNA]</scope>
</reference>
<dbReference type="GO" id="GO:0000915">
    <property type="term" value="P:actomyosin contractile ring assembly"/>
    <property type="evidence" value="ECO:0007669"/>
    <property type="project" value="TreeGrafter"/>
</dbReference>
<evidence type="ECO:0000256" key="3">
    <source>
        <dbReference type="ARBA" id="ARBA00057106"/>
    </source>
</evidence>
<dbReference type="InterPro" id="IPR037840">
    <property type="entry name" value="PH_Anillin"/>
</dbReference>
<keyword evidence="7" id="KW-1185">Reference proteome</keyword>
<reference evidence="6" key="3">
    <citation type="submission" date="2025-09" db="UniProtKB">
        <authorList>
            <consortium name="Ensembl"/>
        </authorList>
    </citation>
    <scope>IDENTIFICATION</scope>
</reference>
<evidence type="ECO:0000259" key="5">
    <source>
        <dbReference type="PROSITE" id="PS50003"/>
    </source>
</evidence>
<dbReference type="PANTHER" id="PTHR21538">
    <property type="entry name" value="ANILLIN/RHOTEKIN RTKN"/>
    <property type="match status" value="1"/>
</dbReference>
<dbReference type="FunFam" id="2.30.29.30:FF:000111">
    <property type="entry name" value="anillin isoform X1"/>
    <property type="match status" value="1"/>
</dbReference>
<dbReference type="InterPro" id="IPR011993">
    <property type="entry name" value="PH-like_dom_sf"/>
</dbReference>
<dbReference type="Pfam" id="PF00169">
    <property type="entry name" value="PH"/>
    <property type="match status" value="1"/>
</dbReference>
<reference evidence="6" key="2">
    <citation type="submission" date="2025-08" db="UniProtKB">
        <authorList>
            <consortium name="Ensembl"/>
        </authorList>
    </citation>
    <scope>IDENTIFICATION</scope>
</reference>
<dbReference type="Pfam" id="PF08174">
    <property type="entry name" value="Anillin"/>
    <property type="match status" value="1"/>
</dbReference>
<dbReference type="GO" id="GO:0005826">
    <property type="term" value="C:actomyosin contractile ring"/>
    <property type="evidence" value="ECO:0007669"/>
    <property type="project" value="TreeGrafter"/>
</dbReference>
<dbReference type="Proteomes" id="UP000007875">
    <property type="component" value="Unassembled WGS sequence"/>
</dbReference>
<comment type="function">
    <text evidence="3">Required for cytokinesis. Essential for the structural integrity of the cleavage furrow and for completion of cleavage furrow ingression. Plays a role in bleb assembly during metaphase and anaphase of mitosis. May play a significant role in podocyte cell migration.</text>
</comment>
<evidence type="ECO:0000313" key="6">
    <source>
        <dbReference type="Ensembl" id="ENSCSAVP00000014929.1"/>
    </source>
</evidence>
<proteinExistence type="predicted"/>
<dbReference type="GO" id="GO:0032059">
    <property type="term" value="C:bleb"/>
    <property type="evidence" value="ECO:0007669"/>
    <property type="project" value="UniProtKB-SubCell"/>
</dbReference>
<dbReference type="InterPro" id="IPR051364">
    <property type="entry name" value="Cytokinesis/Rho-signaling"/>
</dbReference>
<dbReference type="InterPro" id="IPR012966">
    <property type="entry name" value="AHD"/>
</dbReference>
<evidence type="ECO:0000256" key="1">
    <source>
        <dbReference type="ARBA" id="ARBA00023054"/>
    </source>
</evidence>
<dbReference type="SUPFAM" id="SSF50729">
    <property type="entry name" value="PH domain-like"/>
    <property type="match status" value="1"/>
</dbReference>
<protein>
    <recommendedName>
        <fullName evidence="4">Anillin</fullName>
    </recommendedName>
</protein>
<dbReference type="InterPro" id="IPR001849">
    <property type="entry name" value="PH_domain"/>
</dbReference>
<dbReference type="PROSITE" id="PS50003">
    <property type="entry name" value="PH_DOMAIN"/>
    <property type="match status" value="1"/>
</dbReference>
<evidence type="ECO:0000256" key="2">
    <source>
        <dbReference type="ARBA" id="ARBA00043945"/>
    </source>
</evidence>
<dbReference type="GO" id="GO:0031106">
    <property type="term" value="P:septin ring organization"/>
    <property type="evidence" value="ECO:0007669"/>
    <property type="project" value="TreeGrafter"/>
</dbReference>
<feature type="domain" description="PH" evidence="5">
    <location>
        <begin position="255"/>
        <end position="379"/>
    </location>
</feature>
<dbReference type="HOGENOM" id="CLU_030854_1_0_1"/>
<name>H2ZBG4_CIOSA</name>
<dbReference type="AlphaFoldDB" id="H2ZBG4"/>
<evidence type="ECO:0000256" key="4">
    <source>
        <dbReference type="ARBA" id="ARBA00071355"/>
    </source>
</evidence>
<organism evidence="6 7">
    <name type="scientific">Ciona savignyi</name>
    <name type="common">Pacific transparent sea squirt</name>
    <dbReference type="NCBI Taxonomy" id="51511"/>
    <lineage>
        <taxon>Eukaryota</taxon>
        <taxon>Metazoa</taxon>
        <taxon>Chordata</taxon>
        <taxon>Tunicata</taxon>
        <taxon>Ascidiacea</taxon>
        <taxon>Phlebobranchia</taxon>
        <taxon>Cionidae</taxon>
        <taxon>Ciona</taxon>
    </lineage>
</organism>
<dbReference type="Ensembl" id="ENSCSAVT00000015103.1">
    <property type="protein sequence ID" value="ENSCSAVP00000014929.1"/>
    <property type="gene ID" value="ENSCSAVG00000008741.1"/>
</dbReference>
<dbReference type="SMART" id="SM00233">
    <property type="entry name" value="PH"/>
    <property type="match status" value="1"/>
</dbReference>
<dbReference type="GO" id="GO:0000281">
    <property type="term" value="P:mitotic cytokinesis"/>
    <property type="evidence" value="ECO:0007669"/>
    <property type="project" value="TreeGrafter"/>
</dbReference>
<evidence type="ECO:0000313" key="7">
    <source>
        <dbReference type="Proteomes" id="UP000007875"/>
    </source>
</evidence>
<dbReference type="Gene3D" id="2.30.29.30">
    <property type="entry name" value="Pleckstrin-homology domain (PH domain)/Phosphotyrosine-binding domain (PTB)"/>
    <property type="match status" value="1"/>
</dbReference>
<accession>H2ZBG4</accession>
<dbReference type="PANTHER" id="PTHR21538:SF23">
    <property type="entry name" value="ANILLIN"/>
    <property type="match status" value="1"/>
</dbReference>
<sequence>IGGMMEEIQQQQRVIQQASAALNCCYDAHHGKGSITELEAEKLLLIASEKRLALLAEVQALKSRSVTEPPQTVQPCLGNLTIRNLRLPLRTEYIFSMASKKDCGGHYYFLLVRCGPTRILASHLASTHDSLSGDSLVFSDEFKLVDLESNFDITIEVYSVVSYIVSMVNVYFPDPIAIQSLTPRKLRSRSHMTMTHTSSPGGPNAIRISSFSLIGAVSINLNDVKSEKFTLQKVPFLSPISGHFACKIEADFQSNVEQRGFLTMFDDVGGLGAWHRRWCALIRGVLFSWTYPDDEKYKEALCKIDLTSCISERIRTVERIMCARPNTFELRTMRPRRHGDKDNLITQDTGSVITTKHWLAADTKDERIAWIESMNQALADVRAWDTNALKP</sequence>
<dbReference type="GeneTree" id="ENSGT00390000008749"/>